<dbReference type="RefSeq" id="WP_104507600.1">
    <property type="nucleotide sequence ID" value="NZ_JACIGC010000009.1"/>
</dbReference>
<protein>
    <submittedName>
        <fullName evidence="7">Zinc ABC transporter permease</fullName>
    </submittedName>
</protein>
<gene>
    <name evidence="7" type="ORF">CCR94_09330</name>
</gene>
<accession>A0A2S6NA84</accession>
<evidence type="ECO:0000313" key="7">
    <source>
        <dbReference type="EMBL" id="PPQ31530.1"/>
    </source>
</evidence>
<evidence type="ECO:0000256" key="2">
    <source>
        <dbReference type="ARBA" id="ARBA00008034"/>
    </source>
</evidence>
<dbReference type="EMBL" id="NHSJ01000057">
    <property type="protein sequence ID" value="PPQ31530.1"/>
    <property type="molecule type" value="Genomic_DNA"/>
</dbReference>
<keyword evidence="6" id="KW-0813">Transport</keyword>
<evidence type="ECO:0000256" key="3">
    <source>
        <dbReference type="ARBA" id="ARBA00022692"/>
    </source>
</evidence>
<reference evidence="7 8" key="1">
    <citation type="journal article" date="2018" name="Arch. Microbiol.">
        <title>New insights into the metabolic potential of the phototrophic purple bacterium Rhodopila globiformis DSM 161(T) from its draft genome sequence and evidence for a vanadium-dependent nitrogenase.</title>
        <authorList>
            <person name="Imhoff J.F."/>
            <person name="Rahn T."/>
            <person name="Kunzel S."/>
            <person name="Neulinger S.C."/>
        </authorList>
    </citation>
    <scope>NUCLEOTIDE SEQUENCE [LARGE SCALE GENOMIC DNA]</scope>
    <source>
        <strain evidence="7 8">DSM 16996</strain>
    </source>
</reference>
<dbReference type="GO" id="GO:0055085">
    <property type="term" value="P:transmembrane transport"/>
    <property type="evidence" value="ECO:0007669"/>
    <property type="project" value="InterPro"/>
</dbReference>
<sequence>MLYAWLIAPFADYEFMRRALVGACALAVAGAPLGVFLLLRRMALSGDALAHAILPGAALGYLVAGLSLPAMTIGGVLAGFTVALGSGAIARATVLREDASLAAFYLLSLALGVTLVSVRGSNVDLLHVLFGSVLALDNATLILLASIASVTLIGLAAIYRPLVLETLDPGYLASVSRSGALIQSAFLMLVALNLVGGFHALGTLLSVGMMMLPAISARLWTQNMTGMIALAALFGLIGAYAGLLASYFLGLPSGPLIILACGALYVFSLLAGPAGGMLRKFTPRVHLEG</sequence>
<comment type="similarity">
    <text evidence="2 6">Belongs to the ABC-3 integral membrane protein family.</text>
</comment>
<dbReference type="InterPro" id="IPR001626">
    <property type="entry name" value="ABC_TroCD"/>
</dbReference>
<dbReference type="PANTHER" id="PTHR30477:SF13">
    <property type="entry name" value="IRON TRANSPORT SYSTEM MEMBRANE PROTEIN HI_0360-RELATED"/>
    <property type="match status" value="1"/>
</dbReference>
<dbReference type="PANTHER" id="PTHR30477">
    <property type="entry name" value="ABC-TRANSPORTER METAL-BINDING PROTEIN"/>
    <property type="match status" value="1"/>
</dbReference>
<evidence type="ECO:0000256" key="1">
    <source>
        <dbReference type="ARBA" id="ARBA00004141"/>
    </source>
</evidence>
<evidence type="ECO:0000313" key="8">
    <source>
        <dbReference type="Proteomes" id="UP000239089"/>
    </source>
</evidence>
<evidence type="ECO:0000256" key="6">
    <source>
        <dbReference type="RuleBase" id="RU003943"/>
    </source>
</evidence>
<keyword evidence="4" id="KW-1133">Transmembrane helix</keyword>
<keyword evidence="8" id="KW-1185">Reference proteome</keyword>
<comment type="subcellular location">
    <subcellularLocation>
        <location evidence="6">Cell membrane</location>
        <topology evidence="6">Multi-pass membrane protein</topology>
    </subcellularLocation>
    <subcellularLocation>
        <location evidence="1">Membrane</location>
        <topology evidence="1">Multi-pass membrane protein</topology>
    </subcellularLocation>
</comment>
<dbReference type="SUPFAM" id="SSF81345">
    <property type="entry name" value="ABC transporter involved in vitamin B12 uptake, BtuC"/>
    <property type="match status" value="1"/>
</dbReference>
<name>A0A2S6NA84_9HYPH</name>
<dbReference type="GO" id="GO:0043190">
    <property type="term" value="C:ATP-binding cassette (ABC) transporter complex"/>
    <property type="evidence" value="ECO:0007669"/>
    <property type="project" value="InterPro"/>
</dbReference>
<dbReference type="Pfam" id="PF00950">
    <property type="entry name" value="ABC-3"/>
    <property type="match status" value="1"/>
</dbReference>
<dbReference type="GO" id="GO:0010043">
    <property type="term" value="P:response to zinc ion"/>
    <property type="evidence" value="ECO:0007669"/>
    <property type="project" value="TreeGrafter"/>
</dbReference>
<keyword evidence="3 6" id="KW-0812">Transmembrane</keyword>
<keyword evidence="5" id="KW-0472">Membrane</keyword>
<proteinExistence type="inferred from homology"/>
<dbReference type="InterPro" id="IPR037294">
    <property type="entry name" value="ABC_BtuC-like"/>
</dbReference>
<evidence type="ECO:0000256" key="5">
    <source>
        <dbReference type="ARBA" id="ARBA00023136"/>
    </source>
</evidence>
<dbReference type="OrthoDB" id="9804300at2"/>
<organism evidence="7 8">
    <name type="scientific">Rhodoblastus sphagnicola</name>
    <dbReference type="NCBI Taxonomy" id="333368"/>
    <lineage>
        <taxon>Bacteria</taxon>
        <taxon>Pseudomonadati</taxon>
        <taxon>Pseudomonadota</taxon>
        <taxon>Alphaproteobacteria</taxon>
        <taxon>Hyphomicrobiales</taxon>
        <taxon>Rhodoblastaceae</taxon>
        <taxon>Rhodoblastus</taxon>
    </lineage>
</organism>
<dbReference type="Proteomes" id="UP000239089">
    <property type="component" value="Unassembled WGS sequence"/>
</dbReference>
<comment type="caution">
    <text evidence="7">The sequence shown here is derived from an EMBL/GenBank/DDBJ whole genome shotgun (WGS) entry which is preliminary data.</text>
</comment>
<dbReference type="AlphaFoldDB" id="A0A2S6NA84"/>
<evidence type="ECO:0000256" key="4">
    <source>
        <dbReference type="ARBA" id="ARBA00022989"/>
    </source>
</evidence>